<accession>A0AAU9IIS7</accession>
<gene>
    <name evidence="1" type="ORF">BSTOLATCC_MIC9501</name>
</gene>
<reference evidence="1" key="1">
    <citation type="submission" date="2021-09" db="EMBL/GenBank/DDBJ databases">
        <authorList>
            <consortium name="AG Swart"/>
            <person name="Singh M."/>
            <person name="Singh A."/>
            <person name="Seah K."/>
            <person name="Emmerich C."/>
        </authorList>
    </citation>
    <scope>NUCLEOTIDE SEQUENCE</scope>
    <source>
        <strain evidence="1">ATCC30299</strain>
    </source>
</reference>
<evidence type="ECO:0000313" key="2">
    <source>
        <dbReference type="Proteomes" id="UP001162131"/>
    </source>
</evidence>
<dbReference type="EMBL" id="CAJZBQ010000011">
    <property type="protein sequence ID" value="CAG9313696.1"/>
    <property type="molecule type" value="Genomic_DNA"/>
</dbReference>
<dbReference type="AlphaFoldDB" id="A0AAU9IIS7"/>
<evidence type="ECO:0000313" key="1">
    <source>
        <dbReference type="EMBL" id="CAG9313696.1"/>
    </source>
</evidence>
<keyword evidence="2" id="KW-1185">Reference proteome</keyword>
<dbReference type="Proteomes" id="UP001162131">
    <property type="component" value="Unassembled WGS sequence"/>
</dbReference>
<organism evidence="1 2">
    <name type="scientific">Blepharisma stoltei</name>
    <dbReference type="NCBI Taxonomy" id="1481888"/>
    <lineage>
        <taxon>Eukaryota</taxon>
        <taxon>Sar</taxon>
        <taxon>Alveolata</taxon>
        <taxon>Ciliophora</taxon>
        <taxon>Postciliodesmatophora</taxon>
        <taxon>Heterotrichea</taxon>
        <taxon>Heterotrichida</taxon>
        <taxon>Blepharismidae</taxon>
        <taxon>Blepharisma</taxon>
    </lineage>
</organism>
<protein>
    <submittedName>
        <fullName evidence="1">Uncharacterized protein</fullName>
    </submittedName>
</protein>
<sequence>MYYKINNTMGCGIPHKGLKLRQSQEEGDTSLQDVCADNISPAVEIMINPTENHKFSYNIKGLAYKIVISDVKSPDQSLAFK</sequence>
<name>A0AAU9IIS7_9CILI</name>
<comment type="caution">
    <text evidence="1">The sequence shown here is derived from an EMBL/GenBank/DDBJ whole genome shotgun (WGS) entry which is preliminary data.</text>
</comment>
<proteinExistence type="predicted"/>